<evidence type="ECO:0000313" key="1">
    <source>
        <dbReference type="WBParaSite" id="MCU_003605-RB"/>
    </source>
</evidence>
<name>A0A5K3EWQ4_MESCO</name>
<protein>
    <submittedName>
        <fullName evidence="1">DUF2384 domain-containing protein</fullName>
    </submittedName>
</protein>
<sequence length="90" mass="10582">MNNKNQIRNAMEQRIEDKRELKRKCELLLKIYEEGRIEEIKEVTNKYKIAGRKAIEAWLEYAAEPKPDPAVLLEHAGFDPSALGLERWDE</sequence>
<reference evidence="1" key="1">
    <citation type="submission" date="2019-11" db="UniProtKB">
        <authorList>
            <consortium name="WormBaseParasite"/>
        </authorList>
    </citation>
    <scope>IDENTIFICATION</scope>
</reference>
<accession>A0A5K3EWQ4</accession>
<proteinExistence type="predicted"/>
<organism evidence="1">
    <name type="scientific">Mesocestoides corti</name>
    <name type="common">Flatworm</name>
    <dbReference type="NCBI Taxonomy" id="53468"/>
    <lineage>
        <taxon>Eukaryota</taxon>
        <taxon>Metazoa</taxon>
        <taxon>Spiralia</taxon>
        <taxon>Lophotrochozoa</taxon>
        <taxon>Platyhelminthes</taxon>
        <taxon>Cestoda</taxon>
        <taxon>Eucestoda</taxon>
        <taxon>Cyclophyllidea</taxon>
        <taxon>Mesocestoididae</taxon>
        <taxon>Mesocestoides</taxon>
    </lineage>
</organism>
<dbReference type="AlphaFoldDB" id="A0A5K3EWQ4"/>
<dbReference type="WBParaSite" id="MCU_003605-RB">
    <property type="protein sequence ID" value="MCU_003605-RB"/>
    <property type="gene ID" value="MCU_003605"/>
</dbReference>